<evidence type="ECO:0000256" key="5">
    <source>
        <dbReference type="ARBA" id="ARBA00022989"/>
    </source>
</evidence>
<keyword evidence="6 8" id="KW-0472">Membrane</keyword>
<evidence type="ECO:0000256" key="4">
    <source>
        <dbReference type="ARBA" id="ARBA00022692"/>
    </source>
</evidence>
<proteinExistence type="inferred from homology"/>
<name>A0A7K0DBT9_9NOCA</name>
<dbReference type="GO" id="GO:0005886">
    <property type="term" value="C:plasma membrane"/>
    <property type="evidence" value="ECO:0007669"/>
    <property type="project" value="UniProtKB-SubCell"/>
</dbReference>
<comment type="subcellular location">
    <subcellularLocation>
        <location evidence="1">Cell membrane</location>
        <topology evidence="1">Multi-pass membrane protein</topology>
    </subcellularLocation>
</comment>
<dbReference type="AlphaFoldDB" id="A0A7K0DBT9"/>
<feature type="transmembrane region" description="Helical" evidence="8">
    <location>
        <begin position="106"/>
        <end position="129"/>
    </location>
</feature>
<evidence type="ECO:0000313" key="9">
    <source>
        <dbReference type="EMBL" id="MQY23187.1"/>
    </source>
</evidence>
<feature type="region of interest" description="Disordered" evidence="7">
    <location>
        <begin position="396"/>
        <end position="431"/>
    </location>
</feature>
<organism evidence="9 10">
    <name type="scientific">Nocardia macrotermitis</name>
    <dbReference type="NCBI Taxonomy" id="2585198"/>
    <lineage>
        <taxon>Bacteria</taxon>
        <taxon>Bacillati</taxon>
        <taxon>Actinomycetota</taxon>
        <taxon>Actinomycetes</taxon>
        <taxon>Mycobacteriales</taxon>
        <taxon>Nocardiaceae</taxon>
        <taxon>Nocardia</taxon>
    </lineage>
</organism>
<evidence type="ECO:0000256" key="6">
    <source>
        <dbReference type="ARBA" id="ARBA00023136"/>
    </source>
</evidence>
<keyword evidence="10" id="KW-1185">Reference proteome</keyword>
<accession>A0A7K0DBT9</accession>
<evidence type="ECO:0000256" key="7">
    <source>
        <dbReference type="SAM" id="MobiDB-lite"/>
    </source>
</evidence>
<keyword evidence="4 8" id="KW-0812">Transmembrane</keyword>
<protein>
    <submittedName>
        <fullName evidence="9">Putative permease</fullName>
    </submittedName>
</protein>
<dbReference type="InterPro" id="IPR053166">
    <property type="entry name" value="UPF0718_permease"/>
</dbReference>
<evidence type="ECO:0000256" key="8">
    <source>
        <dbReference type="SAM" id="Phobius"/>
    </source>
</evidence>
<keyword evidence="3" id="KW-1003">Cell membrane</keyword>
<feature type="transmembrane region" description="Helical" evidence="8">
    <location>
        <begin position="251"/>
        <end position="273"/>
    </location>
</feature>
<feature type="transmembrane region" description="Helical" evidence="8">
    <location>
        <begin position="28"/>
        <end position="52"/>
    </location>
</feature>
<evidence type="ECO:0000256" key="2">
    <source>
        <dbReference type="ARBA" id="ARBA00006386"/>
    </source>
</evidence>
<feature type="transmembrane region" description="Helical" evidence="8">
    <location>
        <begin position="285"/>
        <end position="307"/>
    </location>
</feature>
<gene>
    <name evidence="9" type="ORF">NRB20_63140</name>
</gene>
<feature type="compositionally biased region" description="Basic and acidic residues" evidence="7">
    <location>
        <begin position="397"/>
        <end position="431"/>
    </location>
</feature>
<feature type="transmembrane region" description="Helical" evidence="8">
    <location>
        <begin position="319"/>
        <end position="341"/>
    </location>
</feature>
<dbReference type="Pfam" id="PF03773">
    <property type="entry name" value="ArsP_1"/>
    <property type="match status" value="1"/>
</dbReference>
<feature type="transmembrane region" description="Helical" evidence="8">
    <location>
        <begin position="135"/>
        <end position="156"/>
    </location>
</feature>
<evidence type="ECO:0000313" key="10">
    <source>
        <dbReference type="Proteomes" id="UP000438448"/>
    </source>
</evidence>
<feature type="transmembrane region" description="Helical" evidence="8">
    <location>
        <begin position="361"/>
        <end position="381"/>
    </location>
</feature>
<dbReference type="Proteomes" id="UP000438448">
    <property type="component" value="Unassembled WGS sequence"/>
</dbReference>
<reference evidence="9 10" key="1">
    <citation type="submission" date="2019-10" db="EMBL/GenBank/DDBJ databases">
        <title>Nocardia macrotermitis sp. nov. and Nocardia aurantia sp. nov., isolated from the gut of fungus growing-termite Macrotermes natalensis.</title>
        <authorList>
            <person name="Benndorf R."/>
            <person name="Schwitalla J."/>
            <person name="Martin K."/>
            <person name="De Beer W."/>
            <person name="Kaster A.-K."/>
            <person name="Vollmers J."/>
            <person name="Poulsen M."/>
            <person name="Beemelmanns C."/>
        </authorList>
    </citation>
    <scope>NUCLEOTIDE SEQUENCE [LARGE SCALE GENOMIC DNA]</scope>
    <source>
        <strain evidence="9 10">RB20</strain>
    </source>
</reference>
<sequence>MLLLERGSFGVVATAETRWLMHAVGHMLALTGSMTWEILWALILGFALSAVVQAVVRKSTIVRLLGDDRPRTLAVASVLGAASSSCSYAAVALARSLFRKGANFTAAMAFEIGSTNLVVELGIILALLLGWQFTAAEFIGGPIMIVLVAVLFRLFVRSRLVEAARAQSERGLAGSMEGHAAMDMSVAGEGSFGRRLLSGRGLTAVSHVFVMEWAAILRDLIIGLLIAGAIGAWVPDTFWQHFFLSDHPLLSAIWGPIVGPLVAIASFVCSIGNVPLAAVLWNGGISFGGVTAFIFADLLILPILNIYRKYYGTRMMLTVLGVFYVAMVGAGYLVEILFGATGLVPAERNAMVMEEGIRWNYTTWLNIVFLLLAAVLVIRFVRTGGIPMLRMMGGSPDAEHGHAHEHSMPDHGDGEHADHRDHDGHAGHAGA</sequence>
<dbReference type="InterPro" id="IPR005524">
    <property type="entry name" value="DUF318"/>
</dbReference>
<comment type="similarity">
    <text evidence="2">Belongs to the UPF0718 family.</text>
</comment>
<keyword evidence="5 8" id="KW-1133">Transmembrane helix</keyword>
<evidence type="ECO:0000256" key="1">
    <source>
        <dbReference type="ARBA" id="ARBA00004651"/>
    </source>
</evidence>
<comment type="caution">
    <text evidence="9">The sequence shown here is derived from an EMBL/GenBank/DDBJ whole genome shotgun (WGS) entry which is preliminary data.</text>
</comment>
<dbReference type="PANTHER" id="PTHR42775">
    <property type="entry name" value="PERMEASE RV2963-RELATED"/>
    <property type="match status" value="1"/>
</dbReference>
<dbReference type="PANTHER" id="PTHR42775:SF1">
    <property type="entry name" value="PERMEASE RV2963-RELATED"/>
    <property type="match status" value="1"/>
</dbReference>
<feature type="transmembrane region" description="Helical" evidence="8">
    <location>
        <begin position="72"/>
        <end position="94"/>
    </location>
</feature>
<dbReference type="EMBL" id="WEGK01000018">
    <property type="protein sequence ID" value="MQY23187.1"/>
    <property type="molecule type" value="Genomic_DNA"/>
</dbReference>
<evidence type="ECO:0000256" key="3">
    <source>
        <dbReference type="ARBA" id="ARBA00022475"/>
    </source>
</evidence>
<feature type="transmembrane region" description="Helical" evidence="8">
    <location>
        <begin position="220"/>
        <end position="239"/>
    </location>
</feature>